<evidence type="ECO:0000313" key="2">
    <source>
        <dbReference type="EMBL" id="CAB50928.1"/>
    </source>
</evidence>
<dbReference type="EMBL" id="AL645882">
    <property type="protein sequence ID" value="CAB50928.1"/>
    <property type="molecule type" value="Genomic_DNA"/>
</dbReference>
<dbReference type="AlphaFoldDB" id="Q9S2B7"/>
<dbReference type="PaxDb" id="100226-SCO1713"/>
<reference evidence="2 3" key="2">
    <citation type="journal article" date="2002" name="Nature">
        <title>Complete genome sequence of the model actinomycete Streptomyces coelicolor A3(2).</title>
        <authorList>
            <person name="Bentley S.D."/>
            <person name="Chater K.F."/>
            <person name="Cerdeno-Tarraga A.M."/>
            <person name="Challis G.L."/>
            <person name="Thomson N.R."/>
            <person name="James K.D."/>
            <person name="Harris D.E."/>
            <person name="Quail M.A."/>
            <person name="Kieser H."/>
            <person name="Harper D."/>
            <person name="Bateman A."/>
            <person name="Brown S."/>
            <person name="Chandra G."/>
            <person name="Chen C.W."/>
            <person name="Collins M."/>
            <person name="Cronin A."/>
            <person name="Fraser A."/>
            <person name="Goble A."/>
            <person name="Hidalgo J."/>
            <person name="Hornsby T."/>
            <person name="Howarth S."/>
            <person name="Huang C.H."/>
            <person name="Kieser T."/>
            <person name="Larke L."/>
            <person name="Murphy L."/>
            <person name="Oliver K."/>
            <person name="O'Neil S."/>
            <person name="Rabbinowitsch E."/>
            <person name="Rajandream M.A."/>
            <person name="Rutherford K."/>
            <person name="Rutter S."/>
            <person name="Seeger K."/>
            <person name="Saunders D."/>
            <person name="Sharp S."/>
            <person name="Squares R."/>
            <person name="Squares S."/>
            <person name="Taylor K."/>
            <person name="Warren T."/>
            <person name="Wietzorrek A."/>
            <person name="Woodward J."/>
            <person name="Barrell B.G."/>
            <person name="Parkhill J."/>
            <person name="Hopwood D.A."/>
        </authorList>
    </citation>
    <scope>NUCLEOTIDE SEQUENCE [LARGE SCALE GENOMIC DNA]</scope>
    <source>
        <strain evidence="3">ATCC BAA-471 / A3(2) / M145</strain>
    </source>
</reference>
<protein>
    <submittedName>
        <fullName evidence="2">Uncharacterized protein</fullName>
    </submittedName>
</protein>
<sequence length="34" mass="3285">MSAPATLLRRLGGPAGAPGRTGDHGSPGRVGRAS</sequence>
<feature type="compositionally biased region" description="Low complexity" evidence="1">
    <location>
        <begin position="1"/>
        <end position="20"/>
    </location>
</feature>
<name>Q9S2B7_STRCO</name>
<dbReference type="InParanoid" id="Q9S2B7"/>
<dbReference type="HOGENOM" id="CLU_3376258_0_0_11"/>
<dbReference type="KEGG" id="sco:SCO1713"/>
<accession>Q9S2B7</accession>
<organism evidence="2 3">
    <name type="scientific">Streptomyces coelicolor (strain ATCC BAA-471 / A3(2) / M145)</name>
    <dbReference type="NCBI Taxonomy" id="100226"/>
    <lineage>
        <taxon>Bacteria</taxon>
        <taxon>Bacillati</taxon>
        <taxon>Actinomycetota</taxon>
        <taxon>Actinomycetes</taxon>
        <taxon>Kitasatosporales</taxon>
        <taxon>Streptomycetaceae</taxon>
        <taxon>Streptomyces</taxon>
        <taxon>Streptomyces albidoflavus group</taxon>
    </lineage>
</organism>
<dbReference type="PIR" id="T36735">
    <property type="entry name" value="T36735"/>
</dbReference>
<dbReference type="EMBL" id="AL939110">
    <property type="protein sequence ID" value="CAB50928.1"/>
    <property type="molecule type" value="Genomic_DNA"/>
</dbReference>
<reference evidence="2 3" key="1">
    <citation type="journal article" date="1996" name="Mol. Microbiol.">
        <title>A set of ordered cosmids and a detailed genetic and physical map for the 8 Mb Streptomyces coelicolor A3(2) chromosome.</title>
        <authorList>
            <person name="Redenbach M."/>
            <person name="Kieser H.M."/>
            <person name="Denapaite D."/>
            <person name="Eichner A."/>
            <person name="Cullum J."/>
            <person name="Kinashi H."/>
            <person name="Hopwood D.A."/>
        </authorList>
    </citation>
    <scope>NUCLEOTIDE SEQUENCE [LARGE SCALE GENOMIC DNA]</scope>
    <source>
        <strain evidence="3">ATCC BAA-471 / A3(2) / M145</strain>
    </source>
</reference>
<keyword evidence="3" id="KW-1185">Reference proteome</keyword>
<dbReference type="Proteomes" id="UP000001973">
    <property type="component" value="Chromosome"/>
</dbReference>
<proteinExistence type="predicted"/>
<evidence type="ECO:0000313" key="3">
    <source>
        <dbReference type="Proteomes" id="UP000001973"/>
    </source>
</evidence>
<gene>
    <name evidence="2" type="ordered locus">SCO1713</name>
    <name evidence="2" type="ORF">SCI11.02c</name>
</gene>
<evidence type="ECO:0000256" key="1">
    <source>
        <dbReference type="SAM" id="MobiDB-lite"/>
    </source>
</evidence>
<feature type="region of interest" description="Disordered" evidence="1">
    <location>
        <begin position="1"/>
        <end position="34"/>
    </location>
</feature>